<protein>
    <submittedName>
        <fullName evidence="3">Uncharacterized protein</fullName>
    </submittedName>
</protein>
<dbReference type="OrthoDB" id="5867382at2759"/>
<evidence type="ECO:0000256" key="1">
    <source>
        <dbReference type="SAM" id="MobiDB-lite"/>
    </source>
</evidence>
<reference evidence="3" key="1">
    <citation type="submission" date="2020-09" db="EMBL/GenBank/DDBJ databases">
        <authorList>
            <person name="Kikuchi T."/>
        </authorList>
    </citation>
    <scope>NUCLEOTIDE SEQUENCE</scope>
    <source>
        <strain evidence="3">SH1</strain>
    </source>
</reference>
<gene>
    <name evidence="3" type="ORF">BOKJ2_LOCUS4081</name>
</gene>
<proteinExistence type="predicted"/>
<keyword evidence="2" id="KW-0472">Membrane</keyword>
<evidence type="ECO:0000313" key="3">
    <source>
        <dbReference type="EMBL" id="CAD5212195.1"/>
    </source>
</evidence>
<feature type="region of interest" description="Disordered" evidence="1">
    <location>
        <begin position="31"/>
        <end position="70"/>
    </location>
</feature>
<comment type="caution">
    <text evidence="3">The sequence shown here is derived from an EMBL/GenBank/DDBJ whole genome shotgun (WGS) entry which is preliminary data.</text>
</comment>
<dbReference type="Proteomes" id="UP000614601">
    <property type="component" value="Unassembled WGS sequence"/>
</dbReference>
<feature type="compositionally biased region" description="Basic and acidic residues" evidence="1">
    <location>
        <begin position="32"/>
        <end position="70"/>
    </location>
</feature>
<feature type="transmembrane region" description="Helical" evidence="2">
    <location>
        <begin position="83"/>
        <end position="102"/>
    </location>
</feature>
<sequence>MLARRIICQSFSKFTLRSLLPLIQQRNVRFKASGDHNGSKTNGKEHENVKDNEKKSKDEQKTSEEEEKIKEKMKIPPEMIRKIRILGFVSFMGSAVLTYFMFQNASDVTRGLGDPISFEEFVEKFIKTGEVRYILYNKSSNVALANLHDGAIIDGKPWPGHQVLVKYVDNSGEPNKFEADVRRVEDSLGVRPQDRMTVSIVEGMSTRKIIELLIAFAIMFFLFGQYGKLIRNRLAQNTKQK</sequence>
<keyword evidence="4" id="KW-1185">Reference proteome</keyword>
<organism evidence="3 4">
    <name type="scientific">Bursaphelenchus okinawaensis</name>
    <dbReference type="NCBI Taxonomy" id="465554"/>
    <lineage>
        <taxon>Eukaryota</taxon>
        <taxon>Metazoa</taxon>
        <taxon>Ecdysozoa</taxon>
        <taxon>Nematoda</taxon>
        <taxon>Chromadorea</taxon>
        <taxon>Rhabditida</taxon>
        <taxon>Tylenchina</taxon>
        <taxon>Tylenchomorpha</taxon>
        <taxon>Aphelenchoidea</taxon>
        <taxon>Aphelenchoididae</taxon>
        <taxon>Bursaphelenchus</taxon>
    </lineage>
</organism>
<keyword evidence="2" id="KW-0812">Transmembrane</keyword>
<dbReference type="EMBL" id="CAJFCW020000002">
    <property type="protein sequence ID" value="CAG9095254.1"/>
    <property type="molecule type" value="Genomic_DNA"/>
</dbReference>
<dbReference type="Proteomes" id="UP000783686">
    <property type="component" value="Unassembled WGS sequence"/>
</dbReference>
<dbReference type="AlphaFoldDB" id="A0A811KB73"/>
<accession>A0A811KB73</accession>
<name>A0A811KB73_9BILA</name>
<feature type="transmembrane region" description="Helical" evidence="2">
    <location>
        <begin position="209"/>
        <end position="227"/>
    </location>
</feature>
<evidence type="ECO:0000256" key="2">
    <source>
        <dbReference type="SAM" id="Phobius"/>
    </source>
</evidence>
<dbReference type="Gene3D" id="3.40.1690.20">
    <property type="match status" value="1"/>
</dbReference>
<evidence type="ECO:0000313" key="4">
    <source>
        <dbReference type="Proteomes" id="UP000614601"/>
    </source>
</evidence>
<dbReference type="EMBL" id="CAJFDH010000002">
    <property type="protein sequence ID" value="CAD5212195.1"/>
    <property type="molecule type" value="Genomic_DNA"/>
</dbReference>
<keyword evidence="2" id="KW-1133">Transmembrane helix</keyword>